<name>V6HVD7_9LEPT</name>
<evidence type="ECO:0000313" key="1">
    <source>
        <dbReference type="EMBL" id="EQA36814.1"/>
    </source>
</evidence>
<dbReference type="Proteomes" id="UP000018719">
    <property type="component" value="Unassembled WGS sequence"/>
</dbReference>
<dbReference type="AlphaFoldDB" id="V6HVD7"/>
<protein>
    <submittedName>
        <fullName evidence="1">Putative lipoprotein</fullName>
    </submittedName>
</protein>
<gene>
    <name evidence="1" type="ORF">LEP1GSC047_2496</name>
</gene>
<proteinExistence type="predicted"/>
<comment type="caution">
    <text evidence="1">The sequence shown here is derived from an EMBL/GenBank/DDBJ whole genome shotgun (WGS) entry which is preliminary data.</text>
</comment>
<keyword evidence="1" id="KW-0449">Lipoprotein</keyword>
<reference evidence="1 2" key="1">
    <citation type="submission" date="2013-05" db="EMBL/GenBank/DDBJ databases">
        <authorList>
            <person name="Harkins D.M."/>
            <person name="Durkin A.S."/>
            <person name="Brinkac L.M."/>
            <person name="Haft D.H."/>
            <person name="Selengut J.D."/>
            <person name="Sanka R."/>
            <person name="DePew J."/>
            <person name="Purushe J."/>
            <person name="Hartskeerl R.A."/>
            <person name="Ahmed A."/>
            <person name="van der Linden H."/>
            <person name="Goris M.G.A."/>
            <person name="Vinetz J.M."/>
            <person name="Sutton G.G."/>
            <person name="Nierman W.C."/>
            <person name="Fouts D.E."/>
        </authorList>
    </citation>
    <scope>NUCLEOTIDE SEQUENCE [LARGE SCALE GENOMIC DNA]</scope>
    <source>
        <strain evidence="1 2">10</strain>
    </source>
</reference>
<evidence type="ECO:0000313" key="2">
    <source>
        <dbReference type="Proteomes" id="UP000018719"/>
    </source>
</evidence>
<sequence length="75" mass="8334">MGRNCSLSFLSIAKPIRKDYSQNQLSSSASCRNFERPVATKQYSSLIPIHFVFAATTDFGIGSKDRRSDKKGAFV</sequence>
<dbReference type="PROSITE" id="PS51257">
    <property type="entry name" value="PROKAR_LIPOPROTEIN"/>
    <property type="match status" value="1"/>
</dbReference>
<dbReference type="EMBL" id="AHMM02000017">
    <property type="protein sequence ID" value="EQA36814.1"/>
    <property type="molecule type" value="Genomic_DNA"/>
</dbReference>
<accession>V6HVD7</accession>
<organism evidence="1 2">
    <name type="scientific">Leptospira inadai serovar Lyme str. 10</name>
    <dbReference type="NCBI Taxonomy" id="1049790"/>
    <lineage>
        <taxon>Bacteria</taxon>
        <taxon>Pseudomonadati</taxon>
        <taxon>Spirochaetota</taxon>
        <taxon>Spirochaetia</taxon>
        <taxon>Leptospirales</taxon>
        <taxon>Leptospiraceae</taxon>
        <taxon>Leptospira</taxon>
    </lineage>
</organism>